<dbReference type="SUPFAM" id="SSF51182">
    <property type="entry name" value="RmlC-like cupins"/>
    <property type="match status" value="1"/>
</dbReference>
<dbReference type="RefSeq" id="WP_317081179.1">
    <property type="nucleotide sequence ID" value="NZ_CP136594.1"/>
</dbReference>
<organism evidence="3 4">
    <name type="scientific">Alterisphingorhabdus coralli</name>
    <dbReference type="NCBI Taxonomy" id="3071408"/>
    <lineage>
        <taxon>Bacteria</taxon>
        <taxon>Pseudomonadati</taxon>
        <taxon>Pseudomonadota</taxon>
        <taxon>Alphaproteobacteria</taxon>
        <taxon>Sphingomonadales</taxon>
        <taxon>Sphingomonadaceae</taxon>
        <taxon>Alterisphingorhabdus (ex Yan et al. 2024)</taxon>
    </lineage>
</organism>
<reference evidence="3 4" key="1">
    <citation type="submission" date="2023-10" db="EMBL/GenBank/DDBJ databases">
        <title>Complete genome sequence of a Sphingomonadaceae bacterium.</title>
        <authorList>
            <person name="Yan C."/>
        </authorList>
    </citation>
    <scope>NUCLEOTIDE SEQUENCE [LARGE SCALE GENOMIC DNA]</scope>
    <source>
        <strain evidence="3 4">SCSIO 66989</strain>
    </source>
</reference>
<dbReference type="InterPro" id="IPR051804">
    <property type="entry name" value="Carb_Metab_Reg_Kinase/Isom"/>
</dbReference>
<accession>A0AA97F6F6</accession>
<dbReference type="CDD" id="cd07010">
    <property type="entry name" value="cupin_PMI_type_I_N_bac"/>
    <property type="match status" value="1"/>
</dbReference>
<dbReference type="AlphaFoldDB" id="A0AA97F6F6"/>
<evidence type="ECO:0000256" key="2">
    <source>
        <dbReference type="ARBA" id="ARBA00022833"/>
    </source>
</evidence>
<sequence length="283" mass="31581">MFTQLTAHKVAKPWGRDDLAPPFVNSGDTASEHIGELWYQSDNTNSNDPILIKYLFTSQKLSVQVHPDDAAARDQGHRSGKAECWYIVDAAPDAALGLGLKEEISAGELREASLSGTIEHMIDWKPTKAGDIWYVEPGTIHAIGPGVTLIEVQQNIDLTYRLYDYGRPRELHLDQAIAVATRAPYAMTNHGSYNRNEPLIRHWPHFGIALCDDENQVQELASTMATDSYWVAIQGDAQLDEQTLNHGQVYRRRAHTPLKHAELDDATCMLLAWPRTIDGGDTL</sequence>
<dbReference type="EMBL" id="CP136594">
    <property type="protein sequence ID" value="WOE74818.1"/>
    <property type="molecule type" value="Genomic_DNA"/>
</dbReference>
<dbReference type="Proteomes" id="UP001302429">
    <property type="component" value="Chromosome"/>
</dbReference>
<dbReference type="InterPro" id="IPR011051">
    <property type="entry name" value="RmlC_Cupin_sf"/>
</dbReference>
<dbReference type="PANTHER" id="PTHR42742:SF3">
    <property type="entry name" value="FRUCTOKINASE"/>
    <property type="match status" value="1"/>
</dbReference>
<evidence type="ECO:0000313" key="3">
    <source>
        <dbReference type="EMBL" id="WOE74818.1"/>
    </source>
</evidence>
<protein>
    <submittedName>
        <fullName evidence="3">Class I mannose-6-phosphate isomerase</fullName>
    </submittedName>
</protein>
<keyword evidence="1" id="KW-0479">Metal-binding</keyword>
<evidence type="ECO:0000256" key="1">
    <source>
        <dbReference type="ARBA" id="ARBA00022723"/>
    </source>
</evidence>
<dbReference type="PANTHER" id="PTHR42742">
    <property type="entry name" value="TRANSCRIPTIONAL REPRESSOR MPRA"/>
    <property type="match status" value="1"/>
</dbReference>
<dbReference type="GO" id="GO:0046872">
    <property type="term" value="F:metal ion binding"/>
    <property type="evidence" value="ECO:0007669"/>
    <property type="project" value="UniProtKB-KW"/>
</dbReference>
<name>A0AA97F6F6_9SPHN</name>
<dbReference type="GO" id="GO:0016853">
    <property type="term" value="F:isomerase activity"/>
    <property type="evidence" value="ECO:0007669"/>
    <property type="project" value="UniProtKB-KW"/>
</dbReference>
<keyword evidence="3" id="KW-0413">Isomerase</keyword>
<proteinExistence type="predicted"/>
<evidence type="ECO:0000313" key="4">
    <source>
        <dbReference type="Proteomes" id="UP001302429"/>
    </source>
</evidence>
<dbReference type="KEGG" id="acoa:RB602_13370"/>
<dbReference type="Gene3D" id="2.60.120.10">
    <property type="entry name" value="Jelly Rolls"/>
    <property type="match status" value="1"/>
</dbReference>
<dbReference type="InterPro" id="IPR014710">
    <property type="entry name" value="RmlC-like_jellyroll"/>
</dbReference>
<keyword evidence="2" id="KW-0862">Zinc</keyword>
<gene>
    <name evidence="3" type="ORF">RB602_13370</name>
</gene>
<keyword evidence="4" id="KW-1185">Reference proteome</keyword>